<dbReference type="SUPFAM" id="SSF53756">
    <property type="entry name" value="UDP-Glycosyltransferase/glycogen phosphorylase"/>
    <property type="match status" value="1"/>
</dbReference>
<evidence type="ECO:0000313" key="1">
    <source>
        <dbReference type="EMBL" id="CAD9818863.1"/>
    </source>
</evidence>
<gene>
    <name evidence="1" type="ORF">ASEP1449_LOCUS10695</name>
</gene>
<dbReference type="InterPro" id="IPR053205">
    <property type="entry name" value="GHMP_kinase_L-arabinokinase"/>
</dbReference>
<accession>A0A7S2UIV5</accession>
<dbReference type="AlphaFoldDB" id="A0A7S2UIV5"/>
<name>A0A7S2UIV5_9STRA</name>
<evidence type="ECO:0008006" key="2">
    <source>
        <dbReference type="Google" id="ProtNLM"/>
    </source>
</evidence>
<dbReference type="EMBL" id="HBHQ01016012">
    <property type="protein sequence ID" value="CAD9818863.1"/>
    <property type="molecule type" value="Transcribed_RNA"/>
</dbReference>
<protein>
    <recommendedName>
        <fullName evidence="2">Glycosyl transferase family 28 C-terminal domain-containing protein</fullName>
    </recommendedName>
</protein>
<proteinExistence type="predicted"/>
<sequence length="381" mass="42647">MILPPGFKHVVVDISAHGFGHLAQTAAVINELKLDENNVKLTVRSMADEATLRERIRHESFDLIKCPLDNGMVMYDALRVDADKTMEWYNDFHGNYASRVSDAARELEALEPDLLFSNVPYLGLDALAAATELVQVPSVALCSLNWADIFLSYCGEYPGAKKIHDEILGAYSQADVFLQPTPSMPMHLLSNTHSVAPIALKGISQPEILRSLIGIQDDIVNTKFVLIGVGGVGIKGFPLNTWPRIPNVYWIFPDAVLDSSSVVRRHDFVGQSHFDRHMRYIDLLASCSLVITKTGYGTQTEAVVNQVPSICIERLDWPEHVNLRDWHETHGEVVFMDWADIRKTRRFEAVVMDMLGKEDWPKTIVDPTGAKEAAAILHQYL</sequence>
<reference evidence="1" key="1">
    <citation type="submission" date="2021-01" db="EMBL/GenBank/DDBJ databases">
        <authorList>
            <person name="Corre E."/>
            <person name="Pelletier E."/>
            <person name="Niang G."/>
            <person name="Scheremetjew M."/>
            <person name="Finn R."/>
            <person name="Kale V."/>
            <person name="Holt S."/>
            <person name="Cochrane G."/>
            <person name="Meng A."/>
            <person name="Brown T."/>
            <person name="Cohen L."/>
        </authorList>
    </citation>
    <scope>NUCLEOTIDE SEQUENCE</scope>
    <source>
        <strain evidence="1">CCMP2084</strain>
    </source>
</reference>
<dbReference type="PANTHER" id="PTHR38134">
    <property type="entry name" value="SLR1395 PROTEIN"/>
    <property type="match status" value="1"/>
</dbReference>
<dbReference type="PANTHER" id="PTHR38134:SF2">
    <property type="entry name" value="GALACTOKINASE"/>
    <property type="match status" value="1"/>
</dbReference>
<organism evidence="1">
    <name type="scientific">Attheya septentrionalis</name>
    <dbReference type="NCBI Taxonomy" id="420275"/>
    <lineage>
        <taxon>Eukaryota</taxon>
        <taxon>Sar</taxon>
        <taxon>Stramenopiles</taxon>
        <taxon>Ochrophyta</taxon>
        <taxon>Bacillariophyta</taxon>
        <taxon>Coscinodiscophyceae</taxon>
        <taxon>Chaetocerotophycidae</taxon>
        <taxon>Chaetocerotales</taxon>
        <taxon>Attheyaceae</taxon>
        <taxon>Attheya</taxon>
    </lineage>
</organism>
<dbReference type="Gene3D" id="3.40.50.2000">
    <property type="entry name" value="Glycogen Phosphorylase B"/>
    <property type="match status" value="1"/>
</dbReference>